<comment type="caution">
    <text evidence="1">The sequence shown here is derived from an EMBL/GenBank/DDBJ whole genome shotgun (WGS) entry which is preliminary data.</text>
</comment>
<dbReference type="Proteomes" id="UP001207468">
    <property type="component" value="Unassembled WGS sequence"/>
</dbReference>
<organism evidence="1 2">
    <name type="scientific">Russula earlei</name>
    <dbReference type="NCBI Taxonomy" id="71964"/>
    <lineage>
        <taxon>Eukaryota</taxon>
        <taxon>Fungi</taxon>
        <taxon>Dikarya</taxon>
        <taxon>Basidiomycota</taxon>
        <taxon>Agaricomycotina</taxon>
        <taxon>Agaricomycetes</taxon>
        <taxon>Russulales</taxon>
        <taxon>Russulaceae</taxon>
        <taxon>Russula</taxon>
    </lineage>
</organism>
<name>A0ACC0UM98_9AGAM</name>
<reference evidence="1" key="1">
    <citation type="submission" date="2021-03" db="EMBL/GenBank/DDBJ databases">
        <title>Evolutionary priming and transition to the ectomycorrhizal habit in an iconic lineage of mushroom-forming fungi: is preadaptation a requirement?</title>
        <authorList>
            <consortium name="DOE Joint Genome Institute"/>
            <person name="Looney B.P."/>
            <person name="Miyauchi S."/>
            <person name="Morin E."/>
            <person name="Drula E."/>
            <person name="Courty P.E."/>
            <person name="Chicoki N."/>
            <person name="Fauchery L."/>
            <person name="Kohler A."/>
            <person name="Kuo A."/>
            <person name="LaButti K."/>
            <person name="Pangilinan J."/>
            <person name="Lipzen A."/>
            <person name="Riley R."/>
            <person name="Andreopoulos W."/>
            <person name="He G."/>
            <person name="Johnson J."/>
            <person name="Barry K.W."/>
            <person name="Grigoriev I.V."/>
            <person name="Nagy L."/>
            <person name="Hibbett D."/>
            <person name="Henrissat B."/>
            <person name="Matheny P.B."/>
            <person name="Labbe J."/>
            <person name="Martin A.F."/>
        </authorList>
    </citation>
    <scope>NUCLEOTIDE SEQUENCE</scope>
    <source>
        <strain evidence="1">BPL698</strain>
    </source>
</reference>
<evidence type="ECO:0000313" key="1">
    <source>
        <dbReference type="EMBL" id="KAI9512839.1"/>
    </source>
</evidence>
<accession>A0ACC0UM98</accession>
<dbReference type="EMBL" id="JAGFNK010000005">
    <property type="protein sequence ID" value="KAI9512839.1"/>
    <property type="molecule type" value="Genomic_DNA"/>
</dbReference>
<gene>
    <name evidence="1" type="ORF">F5148DRAFT_973014</name>
</gene>
<keyword evidence="2" id="KW-1185">Reference proteome</keyword>
<protein>
    <submittedName>
        <fullName evidence="1">Uncharacterized protein</fullName>
    </submittedName>
</protein>
<feature type="non-terminal residue" evidence="1">
    <location>
        <position position="1"/>
    </location>
</feature>
<sequence>ISAYQHNNERRAGMGLPILNTMTIPCITMVGTRLAFYLVAVTRELSDAVVTGQWPEVETKVLRCVTVAGCRRRLNEGMDVPEYRRVAYQRMIAFRVIAKSHWEWEKSLVD</sequence>
<proteinExistence type="predicted"/>
<evidence type="ECO:0000313" key="2">
    <source>
        <dbReference type="Proteomes" id="UP001207468"/>
    </source>
</evidence>